<accession>A0ABS8I7A3</accession>
<keyword evidence="7 16" id="KW-0732">Signal</keyword>
<feature type="chain" id="PRO_5047095522" evidence="16">
    <location>
        <begin position="23"/>
        <end position="868"/>
    </location>
</feature>
<dbReference type="NCBIfam" id="TIGR01783">
    <property type="entry name" value="TonB-siderophor"/>
    <property type="match status" value="1"/>
</dbReference>
<evidence type="ECO:0000256" key="10">
    <source>
        <dbReference type="ARBA" id="ARBA00023077"/>
    </source>
</evidence>
<evidence type="ECO:0000313" key="20">
    <source>
        <dbReference type="EMBL" id="MCC5599901.1"/>
    </source>
</evidence>
<dbReference type="PANTHER" id="PTHR32552">
    <property type="entry name" value="FERRICHROME IRON RECEPTOR-RELATED"/>
    <property type="match status" value="1"/>
</dbReference>
<keyword evidence="3 13" id="KW-0813">Transport</keyword>
<feature type="domain" description="TonB-dependent receptor-like beta-barrel" evidence="17">
    <location>
        <begin position="410"/>
        <end position="839"/>
    </location>
</feature>
<keyword evidence="9" id="KW-0406">Ion transport</keyword>
<dbReference type="PANTHER" id="PTHR32552:SF68">
    <property type="entry name" value="FERRICHROME OUTER MEMBRANE TRANSPORTER_PHAGE RECEPTOR"/>
    <property type="match status" value="1"/>
</dbReference>
<evidence type="ECO:0000259" key="17">
    <source>
        <dbReference type="Pfam" id="PF00593"/>
    </source>
</evidence>
<evidence type="ECO:0000256" key="5">
    <source>
        <dbReference type="ARBA" id="ARBA00022496"/>
    </source>
</evidence>
<dbReference type="Proteomes" id="UP001199525">
    <property type="component" value="Unassembled WGS sequence"/>
</dbReference>
<evidence type="ECO:0000256" key="14">
    <source>
        <dbReference type="RuleBase" id="RU003357"/>
    </source>
</evidence>
<dbReference type="EMBL" id="JAIVFQ010000013">
    <property type="protein sequence ID" value="MCC5599901.1"/>
    <property type="molecule type" value="Genomic_DNA"/>
</dbReference>
<reference evidence="20 21" key="1">
    <citation type="journal article" date="2021" name="Microorganisms">
        <title>Genome Evolution of Filamentous Cyanobacterium Nostoc Species: From Facultative Symbiosis to Free Living.</title>
        <authorList>
            <person name="Huo D."/>
            <person name="Li H."/>
            <person name="Cai F."/>
            <person name="Guo X."/>
            <person name="Qiao Z."/>
            <person name="Wang W."/>
            <person name="Yu G."/>
            <person name="Li R."/>
        </authorList>
    </citation>
    <scope>NUCLEOTIDE SEQUENCE [LARGE SCALE GENOMIC DNA]</scope>
    <source>
        <strain evidence="20 21">CHAB 5714</strain>
    </source>
</reference>
<evidence type="ECO:0000256" key="11">
    <source>
        <dbReference type="ARBA" id="ARBA00023136"/>
    </source>
</evidence>
<comment type="subcellular location">
    <subcellularLocation>
        <location evidence="1 13">Cell outer membrane</location>
        <topology evidence="1 13">Multi-pass membrane protein</topology>
    </subcellularLocation>
</comment>
<keyword evidence="12 13" id="KW-0998">Cell outer membrane</keyword>
<organism evidence="20 21">
    <name type="scientific">Nostoc favosum CHAB5714</name>
    <dbReference type="NCBI Taxonomy" id="2780399"/>
    <lineage>
        <taxon>Bacteria</taxon>
        <taxon>Bacillati</taxon>
        <taxon>Cyanobacteriota</taxon>
        <taxon>Cyanophyceae</taxon>
        <taxon>Nostocales</taxon>
        <taxon>Nostocaceae</taxon>
        <taxon>Nostoc</taxon>
        <taxon>Nostoc favosum</taxon>
    </lineage>
</organism>
<dbReference type="PROSITE" id="PS52016">
    <property type="entry name" value="TONB_DEPENDENT_REC_3"/>
    <property type="match status" value="1"/>
</dbReference>
<evidence type="ECO:0000256" key="7">
    <source>
        <dbReference type="ARBA" id="ARBA00022729"/>
    </source>
</evidence>
<dbReference type="InterPro" id="IPR039426">
    <property type="entry name" value="TonB-dep_rcpt-like"/>
</dbReference>
<dbReference type="InterPro" id="IPR012910">
    <property type="entry name" value="Plug_dom"/>
</dbReference>
<dbReference type="InterPro" id="IPR036942">
    <property type="entry name" value="Beta-barrel_TonB_sf"/>
</dbReference>
<dbReference type="InterPro" id="IPR037066">
    <property type="entry name" value="Plug_dom_sf"/>
</dbReference>
<dbReference type="Pfam" id="PF07715">
    <property type="entry name" value="Plug"/>
    <property type="match status" value="1"/>
</dbReference>
<evidence type="ECO:0000256" key="3">
    <source>
        <dbReference type="ARBA" id="ARBA00022448"/>
    </source>
</evidence>
<sequence length="868" mass="95366">MFKRQLFVVSVLSVLLIQPAFAKAIEQIPQVKEDKKGSVVAKIPRLREIDKPATNIKDLLSQSSTPNAQSPVQVTGVRVNNTETGIEVILETKEGERLKVISRNEGNILITDISNSQLALPNAKEFRSDNPVAGITAVTVTQVDANSIRVTVTGEAGVPKIELFDSDEGLIFGLTPTVSTAQQPPAQNPIPPTALPREGEESQQTQPEPSTSTDEPIELVVTGEQDGYTVPEASTATKTDTPLRDIPQSIQVIPQQVIKDQGITRITDATRNVSGTTIASGYGNLIGDVRVRGFYSGFLRDGFATQPFFIDGGNIEQVEVLKGPASVLYGALEPGGIVNYVTKKPLSNPYYAVDLTAGSYDFYKSAIDLTGPLTNDKRLLYRLNVSYENSGSYRDFIDNDIVFIAPVVTYQVSDSTDITLAYEYLNAKLGFDRGFRPVSAFLKVPINLNIGEPDDFQDNEEHRLNLTLNHRFNQNLRLRSGFLYLSENYNSLVTQPGELDADGRTLTGREYFGGPSDVDNYALQTDLIGDFKTGSIAHQLLLGLEWRKRYQADQGIGGVYEGTFDILNPAYGLPRIPNPNTFFEQTTTTTGIYLQDQVTLLPNLKLLAGGRYDFVEYSSGDGQSAPTEFYDSAFSPRVGIVYQPIEPISLYASYSSSFVPNNSRTGSGQPLEPLRGTQYEVGIKAELFDKRLSATLAVYDISKTNIPTTDPDDKTGKDSIAVGEVKSRGIELDIAGEISPGWRVIASGYLNDAFVSKDNRLPEGRRLTNAPTQGASLWTTYEFQKGNLRGLGIGAGMFFVGDRTANIEDPLTLPSYVRTDASISYKRDNWRAALNFKNIFNVKYYESNDYLTFPQAPFTLQGTVSVEF</sequence>
<feature type="domain" description="AMIN" evidence="19">
    <location>
        <begin position="77"/>
        <end position="172"/>
    </location>
</feature>
<protein>
    <submittedName>
        <fullName evidence="20">TonB-dependent siderophore receptor</fullName>
    </submittedName>
</protein>
<evidence type="ECO:0000259" key="18">
    <source>
        <dbReference type="Pfam" id="PF07715"/>
    </source>
</evidence>
<dbReference type="Gene3D" id="2.40.170.20">
    <property type="entry name" value="TonB-dependent receptor, beta-barrel domain"/>
    <property type="match status" value="1"/>
</dbReference>
<feature type="region of interest" description="Disordered" evidence="15">
    <location>
        <begin position="177"/>
        <end position="215"/>
    </location>
</feature>
<comment type="caution">
    <text evidence="20">The sequence shown here is derived from an EMBL/GenBank/DDBJ whole genome shotgun (WGS) entry which is preliminary data.</text>
</comment>
<comment type="similarity">
    <text evidence="2 13 14">Belongs to the TonB-dependent receptor family.</text>
</comment>
<dbReference type="Pfam" id="PF11741">
    <property type="entry name" value="AMIN"/>
    <property type="match status" value="1"/>
</dbReference>
<dbReference type="RefSeq" id="WP_229484717.1">
    <property type="nucleotide sequence ID" value="NZ_JAIVFQ010000013.1"/>
</dbReference>
<evidence type="ECO:0000256" key="12">
    <source>
        <dbReference type="ARBA" id="ARBA00023237"/>
    </source>
</evidence>
<dbReference type="InterPro" id="IPR010105">
    <property type="entry name" value="TonB_sidphr_rcpt"/>
</dbReference>
<evidence type="ECO:0000256" key="16">
    <source>
        <dbReference type="SAM" id="SignalP"/>
    </source>
</evidence>
<dbReference type="Gene3D" id="2.170.130.10">
    <property type="entry name" value="TonB-dependent receptor, plug domain"/>
    <property type="match status" value="1"/>
</dbReference>
<proteinExistence type="inferred from homology"/>
<gene>
    <name evidence="20" type="ORF">LC586_11850</name>
</gene>
<dbReference type="CDD" id="cd01347">
    <property type="entry name" value="ligand_gated_channel"/>
    <property type="match status" value="1"/>
</dbReference>
<evidence type="ECO:0000256" key="13">
    <source>
        <dbReference type="PROSITE-ProRule" id="PRU01360"/>
    </source>
</evidence>
<evidence type="ECO:0000259" key="19">
    <source>
        <dbReference type="Pfam" id="PF11741"/>
    </source>
</evidence>
<feature type="domain" description="TonB-dependent receptor plug" evidence="18">
    <location>
        <begin position="243"/>
        <end position="337"/>
    </location>
</feature>
<keyword evidence="20" id="KW-0675">Receptor</keyword>
<feature type="compositionally biased region" description="Polar residues" evidence="15">
    <location>
        <begin position="202"/>
        <end position="214"/>
    </location>
</feature>
<name>A0ABS8I7A3_9NOSO</name>
<keyword evidence="8" id="KW-0408">Iron</keyword>
<feature type="signal peptide" evidence="16">
    <location>
        <begin position="1"/>
        <end position="22"/>
    </location>
</feature>
<keyword evidence="5" id="KW-0410">Iron transport</keyword>
<keyword evidence="4 13" id="KW-1134">Transmembrane beta strand</keyword>
<dbReference type="InterPro" id="IPR021731">
    <property type="entry name" value="AMIN_dom"/>
</dbReference>
<dbReference type="Pfam" id="PF00593">
    <property type="entry name" value="TonB_dep_Rec_b-barrel"/>
    <property type="match status" value="1"/>
</dbReference>
<evidence type="ECO:0000256" key="4">
    <source>
        <dbReference type="ARBA" id="ARBA00022452"/>
    </source>
</evidence>
<keyword evidence="11 13" id="KW-0472">Membrane</keyword>
<dbReference type="SUPFAM" id="SSF56935">
    <property type="entry name" value="Porins"/>
    <property type="match status" value="1"/>
</dbReference>
<keyword evidence="10 14" id="KW-0798">TonB box</keyword>
<evidence type="ECO:0000256" key="8">
    <source>
        <dbReference type="ARBA" id="ARBA00023004"/>
    </source>
</evidence>
<keyword evidence="6 13" id="KW-0812">Transmembrane</keyword>
<evidence type="ECO:0000256" key="9">
    <source>
        <dbReference type="ARBA" id="ARBA00023065"/>
    </source>
</evidence>
<keyword evidence="21" id="KW-1185">Reference proteome</keyword>
<evidence type="ECO:0000256" key="6">
    <source>
        <dbReference type="ARBA" id="ARBA00022692"/>
    </source>
</evidence>
<evidence type="ECO:0000313" key="21">
    <source>
        <dbReference type="Proteomes" id="UP001199525"/>
    </source>
</evidence>
<evidence type="ECO:0000256" key="15">
    <source>
        <dbReference type="SAM" id="MobiDB-lite"/>
    </source>
</evidence>
<dbReference type="InterPro" id="IPR000531">
    <property type="entry name" value="Beta-barrel_TonB"/>
</dbReference>
<evidence type="ECO:0000256" key="1">
    <source>
        <dbReference type="ARBA" id="ARBA00004571"/>
    </source>
</evidence>
<evidence type="ECO:0000256" key="2">
    <source>
        <dbReference type="ARBA" id="ARBA00009810"/>
    </source>
</evidence>